<evidence type="ECO:0000256" key="1">
    <source>
        <dbReference type="SAM" id="MobiDB-lite"/>
    </source>
</evidence>
<reference evidence="3" key="1">
    <citation type="submission" date="2025-08" db="UniProtKB">
        <authorList>
            <consortium name="Ensembl"/>
        </authorList>
    </citation>
    <scope>IDENTIFICATION</scope>
</reference>
<evidence type="ECO:0000313" key="3">
    <source>
        <dbReference type="Ensembl" id="ENSEBUP00000005561.1"/>
    </source>
</evidence>
<feature type="compositionally biased region" description="Basic and acidic residues" evidence="1">
    <location>
        <begin position="376"/>
        <end position="387"/>
    </location>
</feature>
<dbReference type="InterPro" id="IPR027914">
    <property type="entry name" value="DUF4456"/>
</dbReference>
<protein>
    <recommendedName>
        <fullName evidence="2">DUF4456 domain-containing protein</fullName>
    </recommendedName>
</protein>
<feature type="domain" description="DUF4456" evidence="2">
    <location>
        <begin position="54"/>
        <end position="254"/>
    </location>
</feature>
<dbReference type="Pfam" id="PF14644">
    <property type="entry name" value="DUF4456"/>
    <property type="match status" value="1"/>
</dbReference>
<sequence length="387" mass="45151">MHSLWRDCRIAWQKDKQNFETKYQLLSDPDTESDNFKSFVRLMLKDTRDELFKMTREFYQKKGRQVLVKLKVGSTLNQCVDMILDTLLDYQAKAFESNMVFIQSFYEQLAKMEEFATVLAELLIQQVHRKQMNSQKQMVRTMKNNFSTVLKSFEKKKERHSKLMKPALGRLERVQSLESLCSEEEERQESRRVAVTDYYSTFEACCTKHARTYVHELASLAEYLLHDCDKLIIRNDFQPDLQTKAEKNTTSLLQQQSATHGLDTSDKKVSSDTGGSVWPGLPLENHWNPSKPSSEMTPSVVTTKMTQPHLCIITTRDRSYQEYIEELEHTREGCAQEVRALLEDGDHWATQWSDRARLIKNLHNREPAGPFSHPHTTQDHPHSTQEP</sequence>
<dbReference type="GeneTree" id="ENSGT00940000173542"/>
<feature type="region of interest" description="Disordered" evidence="1">
    <location>
        <begin position="252"/>
        <end position="275"/>
    </location>
</feature>
<dbReference type="OMA" id="QMEFARI"/>
<reference evidence="3" key="2">
    <citation type="submission" date="2025-09" db="UniProtKB">
        <authorList>
            <consortium name="Ensembl"/>
        </authorList>
    </citation>
    <scope>IDENTIFICATION</scope>
</reference>
<keyword evidence="4" id="KW-1185">Reference proteome</keyword>
<organism evidence="3 4">
    <name type="scientific">Eptatretus burgeri</name>
    <name type="common">Inshore hagfish</name>
    <dbReference type="NCBI Taxonomy" id="7764"/>
    <lineage>
        <taxon>Eukaryota</taxon>
        <taxon>Metazoa</taxon>
        <taxon>Chordata</taxon>
        <taxon>Craniata</taxon>
        <taxon>Vertebrata</taxon>
        <taxon>Cyclostomata</taxon>
        <taxon>Myxini</taxon>
        <taxon>Myxiniformes</taxon>
        <taxon>Myxinidae</taxon>
        <taxon>Eptatretinae</taxon>
        <taxon>Eptatretus</taxon>
    </lineage>
</organism>
<dbReference type="AlphaFoldDB" id="A0A8C4NMI0"/>
<proteinExistence type="predicted"/>
<evidence type="ECO:0000259" key="2">
    <source>
        <dbReference type="Pfam" id="PF14644"/>
    </source>
</evidence>
<feature type="region of interest" description="Disordered" evidence="1">
    <location>
        <begin position="364"/>
        <end position="387"/>
    </location>
</feature>
<evidence type="ECO:0000313" key="4">
    <source>
        <dbReference type="Proteomes" id="UP000694388"/>
    </source>
</evidence>
<accession>A0A8C4NMI0</accession>
<dbReference type="Ensembl" id="ENSEBUT00000006001.1">
    <property type="protein sequence ID" value="ENSEBUP00000005561.1"/>
    <property type="gene ID" value="ENSEBUG00000003776.1"/>
</dbReference>
<name>A0A8C4NMI0_EPTBU</name>
<dbReference type="Proteomes" id="UP000694388">
    <property type="component" value="Unplaced"/>
</dbReference>